<evidence type="ECO:0000313" key="8">
    <source>
        <dbReference type="Proteomes" id="UP000027987"/>
    </source>
</evidence>
<keyword evidence="3 5" id="KW-1133">Transmembrane helix</keyword>
<dbReference type="PATRIC" id="fig|1217721.7.peg.123"/>
<feature type="transmembrane region" description="Helical" evidence="5">
    <location>
        <begin position="71"/>
        <end position="93"/>
    </location>
</feature>
<feature type="domain" description="NnrU" evidence="6">
    <location>
        <begin position="3"/>
        <end position="190"/>
    </location>
</feature>
<dbReference type="Proteomes" id="UP000027987">
    <property type="component" value="Chromosome"/>
</dbReference>
<dbReference type="STRING" id="1217721.HY57_00600"/>
<dbReference type="OrthoDB" id="5293641at2"/>
<feature type="transmembrane region" description="Helical" evidence="5">
    <location>
        <begin position="113"/>
        <end position="139"/>
    </location>
</feature>
<evidence type="ECO:0000256" key="4">
    <source>
        <dbReference type="ARBA" id="ARBA00023136"/>
    </source>
</evidence>
<gene>
    <name evidence="7" type="ORF">HY57_00600</name>
</gene>
<comment type="subcellular location">
    <subcellularLocation>
        <location evidence="1">Membrane</location>
        <topology evidence="1">Multi-pass membrane protein</topology>
    </subcellularLocation>
</comment>
<dbReference type="HOGENOM" id="CLU_104582_1_0_6"/>
<dbReference type="AlphaFoldDB" id="A0A075JWL1"/>
<sequence>MALLILGLVLFLGVHSIRIFANDWRTSQRARLGENRWKGLYSLVSIVGFVLIVWGFGLARQQPVVLYVPPLALRHLNALFTLLAFVLVAAAYVPANHLKARLGHPMLAGVKVWAFGHLLATGMLHDVLLFGAFLLWAVVDFVSARRRDRADGVVYPAGTVKGDAIVLVAGIVLWAVFAFWLHGWLIGVNPMG</sequence>
<accession>A0A075JWL1</accession>
<evidence type="ECO:0000256" key="3">
    <source>
        <dbReference type="ARBA" id="ARBA00022989"/>
    </source>
</evidence>
<organism evidence="7 8">
    <name type="scientific">Dyella japonica A8</name>
    <dbReference type="NCBI Taxonomy" id="1217721"/>
    <lineage>
        <taxon>Bacteria</taxon>
        <taxon>Pseudomonadati</taxon>
        <taxon>Pseudomonadota</taxon>
        <taxon>Gammaproteobacteria</taxon>
        <taxon>Lysobacterales</taxon>
        <taxon>Rhodanobacteraceae</taxon>
        <taxon>Dyella</taxon>
    </lineage>
</organism>
<dbReference type="EMBL" id="CP008884">
    <property type="protein sequence ID" value="AIF45867.1"/>
    <property type="molecule type" value="Genomic_DNA"/>
</dbReference>
<evidence type="ECO:0000313" key="7">
    <source>
        <dbReference type="EMBL" id="AIF45867.1"/>
    </source>
</evidence>
<keyword evidence="8" id="KW-1185">Reference proteome</keyword>
<name>A0A075JWL1_9GAMM</name>
<keyword evidence="4 5" id="KW-0472">Membrane</keyword>
<proteinExistence type="predicted"/>
<evidence type="ECO:0000256" key="1">
    <source>
        <dbReference type="ARBA" id="ARBA00004141"/>
    </source>
</evidence>
<dbReference type="GO" id="GO:0016020">
    <property type="term" value="C:membrane"/>
    <property type="evidence" value="ECO:0007669"/>
    <property type="project" value="UniProtKB-SubCell"/>
</dbReference>
<keyword evidence="2 5" id="KW-0812">Transmembrane</keyword>
<dbReference type="RefSeq" id="WP_019466110.1">
    <property type="nucleotide sequence ID" value="NZ_ALOY01000169.1"/>
</dbReference>
<feature type="transmembrane region" description="Helical" evidence="5">
    <location>
        <begin position="40"/>
        <end position="59"/>
    </location>
</feature>
<reference evidence="7 8" key="1">
    <citation type="submission" date="2014-07" db="EMBL/GenBank/DDBJ databases">
        <title>Complete Genome Sequence of Dyella japonica Strain A8 Isolated from Malaysian Tropical Soil.</title>
        <authorList>
            <person name="Hui R.K.H."/>
            <person name="Chen J.-W."/>
            <person name="Chan K.-G."/>
            <person name="Leung F.C.C."/>
        </authorList>
    </citation>
    <scope>NUCLEOTIDE SEQUENCE [LARGE SCALE GENOMIC DNA]</scope>
    <source>
        <strain evidence="7 8">A8</strain>
    </source>
</reference>
<dbReference type="InterPro" id="IPR009915">
    <property type="entry name" value="NnrU_dom"/>
</dbReference>
<feature type="transmembrane region" description="Helical" evidence="5">
    <location>
        <begin position="164"/>
        <end position="186"/>
    </location>
</feature>
<dbReference type="KEGG" id="dja:HY57_00600"/>
<evidence type="ECO:0000256" key="2">
    <source>
        <dbReference type="ARBA" id="ARBA00022692"/>
    </source>
</evidence>
<protein>
    <submittedName>
        <fullName evidence="7">NnrU family protein</fullName>
    </submittedName>
</protein>
<dbReference type="Pfam" id="PF07298">
    <property type="entry name" value="NnrU"/>
    <property type="match status" value="1"/>
</dbReference>
<evidence type="ECO:0000256" key="5">
    <source>
        <dbReference type="SAM" id="Phobius"/>
    </source>
</evidence>
<evidence type="ECO:0000259" key="6">
    <source>
        <dbReference type="Pfam" id="PF07298"/>
    </source>
</evidence>